<accession>A0AAV2IE12</accession>
<sequence length="99" mass="11183">MNRYMTIAGLRANADTDQIDERENDCVTNSQIGAWHEVTNQNLQTTNNAGNIVKPDVENVYNNDVILNEQDAEHVYDNNVNINVHDVENVYNNATYVAS</sequence>
<evidence type="ECO:0000313" key="1">
    <source>
        <dbReference type="EMBL" id="CAL1545100.1"/>
    </source>
</evidence>
<evidence type="ECO:0000313" key="2">
    <source>
        <dbReference type="Proteomes" id="UP001497497"/>
    </source>
</evidence>
<proteinExistence type="predicted"/>
<comment type="caution">
    <text evidence="1">The sequence shown here is derived from an EMBL/GenBank/DDBJ whole genome shotgun (WGS) entry which is preliminary data.</text>
</comment>
<organism evidence="1 2">
    <name type="scientific">Lymnaea stagnalis</name>
    <name type="common">Great pond snail</name>
    <name type="synonym">Helix stagnalis</name>
    <dbReference type="NCBI Taxonomy" id="6523"/>
    <lineage>
        <taxon>Eukaryota</taxon>
        <taxon>Metazoa</taxon>
        <taxon>Spiralia</taxon>
        <taxon>Lophotrochozoa</taxon>
        <taxon>Mollusca</taxon>
        <taxon>Gastropoda</taxon>
        <taxon>Heterobranchia</taxon>
        <taxon>Euthyneura</taxon>
        <taxon>Panpulmonata</taxon>
        <taxon>Hygrophila</taxon>
        <taxon>Lymnaeoidea</taxon>
        <taxon>Lymnaeidae</taxon>
        <taxon>Lymnaea</taxon>
    </lineage>
</organism>
<reference evidence="1 2" key="1">
    <citation type="submission" date="2024-04" db="EMBL/GenBank/DDBJ databases">
        <authorList>
            <consortium name="Genoscope - CEA"/>
            <person name="William W."/>
        </authorList>
    </citation>
    <scope>NUCLEOTIDE SEQUENCE [LARGE SCALE GENOMIC DNA]</scope>
</reference>
<name>A0AAV2IE12_LYMST</name>
<gene>
    <name evidence="1" type="ORF">GSLYS_00018600001</name>
</gene>
<keyword evidence="2" id="KW-1185">Reference proteome</keyword>
<dbReference type="EMBL" id="CAXITT010000676">
    <property type="protein sequence ID" value="CAL1545100.1"/>
    <property type="molecule type" value="Genomic_DNA"/>
</dbReference>
<protein>
    <submittedName>
        <fullName evidence="1">Uncharacterized protein</fullName>
    </submittedName>
</protein>
<dbReference type="Proteomes" id="UP001497497">
    <property type="component" value="Unassembled WGS sequence"/>
</dbReference>
<dbReference type="AlphaFoldDB" id="A0AAV2IE12"/>